<organism evidence="3 4">
    <name type="scientific">Parasitella parasitica</name>
    <dbReference type="NCBI Taxonomy" id="35722"/>
    <lineage>
        <taxon>Eukaryota</taxon>
        <taxon>Fungi</taxon>
        <taxon>Fungi incertae sedis</taxon>
        <taxon>Mucoromycota</taxon>
        <taxon>Mucoromycotina</taxon>
        <taxon>Mucoromycetes</taxon>
        <taxon>Mucorales</taxon>
        <taxon>Mucorineae</taxon>
        <taxon>Mucoraceae</taxon>
        <taxon>Parasitella</taxon>
    </lineage>
</organism>
<feature type="compositionally biased region" description="Polar residues" evidence="1">
    <location>
        <begin position="209"/>
        <end position="230"/>
    </location>
</feature>
<feature type="region of interest" description="Disordered" evidence="1">
    <location>
        <begin position="362"/>
        <end position="385"/>
    </location>
</feature>
<name>A0A0B7NAU0_9FUNG</name>
<reference evidence="3 4" key="1">
    <citation type="submission" date="2014-09" db="EMBL/GenBank/DDBJ databases">
        <authorList>
            <person name="Ellenberger Sabrina"/>
        </authorList>
    </citation>
    <scope>NUCLEOTIDE SEQUENCE [LARGE SCALE GENOMIC DNA]</scope>
    <source>
        <strain evidence="3 4">CBS 412.66</strain>
    </source>
</reference>
<evidence type="ECO:0000313" key="4">
    <source>
        <dbReference type="Proteomes" id="UP000054107"/>
    </source>
</evidence>
<feature type="compositionally biased region" description="Low complexity" evidence="1">
    <location>
        <begin position="248"/>
        <end position="262"/>
    </location>
</feature>
<evidence type="ECO:0000256" key="1">
    <source>
        <dbReference type="SAM" id="MobiDB-lite"/>
    </source>
</evidence>
<feature type="compositionally biased region" description="Polar residues" evidence="1">
    <location>
        <begin position="238"/>
        <end position="247"/>
    </location>
</feature>
<dbReference type="GO" id="GO:0003824">
    <property type="term" value="F:catalytic activity"/>
    <property type="evidence" value="ECO:0007669"/>
    <property type="project" value="InterPro"/>
</dbReference>
<gene>
    <name evidence="3" type="primary">PARPA_09858.1 scaffold 39137</name>
</gene>
<dbReference type="InterPro" id="IPR005135">
    <property type="entry name" value="Endo/exonuclease/phosphatase"/>
</dbReference>
<dbReference type="SUPFAM" id="SSF56219">
    <property type="entry name" value="DNase I-like"/>
    <property type="match status" value="1"/>
</dbReference>
<feature type="domain" description="Endonuclease/exonuclease/phosphatase" evidence="2">
    <location>
        <begin position="401"/>
        <end position="600"/>
    </location>
</feature>
<accession>A0A0B7NAU0</accession>
<feature type="region of interest" description="Disordered" evidence="1">
    <location>
        <begin position="209"/>
        <end position="328"/>
    </location>
</feature>
<proteinExistence type="predicted"/>
<protein>
    <recommendedName>
        <fullName evidence="2">Endonuclease/exonuclease/phosphatase domain-containing protein</fullName>
    </recommendedName>
</protein>
<dbReference type="AlphaFoldDB" id="A0A0B7NAU0"/>
<evidence type="ECO:0000313" key="3">
    <source>
        <dbReference type="EMBL" id="CEP15620.1"/>
    </source>
</evidence>
<dbReference type="Gene3D" id="3.60.10.10">
    <property type="entry name" value="Endonuclease/exonuclease/phosphatase"/>
    <property type="match status" value="1"/>
</dbReference>
<dbReference type="Proteomes" id="UP000054107">
    <property type="component" value="Unassembled WGS sequence"/>
</dbReference>
<dbReference type="InterPro" id="IPR036691">
    <property type="entry name" value="Endo/exonu/phosph_ase_sf"/>
</dbReference>
<dbReference type="EMBL" id="LN732612">
    <property type="protein sequence ID" value="CEP15620.1"/>
    <property type="molecule type" value="Genomic_DNA"/>
</dbReference>
<keyword evidence="4" id="KW-1185">Reference proteome</keyword>
<dbReference type="OrthoDB" id="2208330at2759"/>
<dbReference type="Pfam" id="PF03372">
    <property type="entry name" value="Exo_endo_phos"/>
    <property type="match status" value="1"/>
</dbReference>
<evidence type="ECO:0000259" key="2">
    <source>
        <dbReference type="Pfam" id="PF03372"/>
    </source>
</evidence>
<sequence length="616" mass="68218">MVKGDAICQMEERALMADLSHLPPYLITVDIRNIIINNDDLFQYTYISHEKNAPNTVSYNTIVNEGILLSDNTFVKGFPSCPADSSIVRLTLSGLPFLQLPLLKKDLKAWLTRFGEVLDFSLSKKDGYYVGGGYATIAIPPGKPCTEMPCQLDHSHFEPLLPEVPWMDDDGNLRKIRMIWDTMPDYCRVCGSIAHYYCRSEAPNKTRAVSTAVNQTSRKTPLKVNNSVDTSLMIVDKPTQSRATGAASQGSSTNDSGSSAPSKDITMDEAYPPPGENAMDEDSPPPHDQLLSIVNHDGNAAAMRNADSASNKLQKHRSMSPEPQQDNMKFAKTNESNDVSAGRNQQNQGHCATDANAHNHSLTERREGDPHHADSNGTEQPASFPYPTIIMNMTQPTIKIATLNCRGLRKERHPQKRQLFIRHLRSLGYDVLLLQETHTTTPHNSERSSASSFKPHLVIGLNTDGIDGGRFILARIRLGTPTMVDDTLSCPIIATVLNIYGRAQGHSQRSAFYSELLRISTLMDTTLTSTTGPPIFIMGDFNYSYEKHRQPDGSLSSAPASWTSILDAYFVDCFKDQKHPTWSAGTTSSIIDFILFCDATSHFKVADLEQSHINRP</sequence>
<feature type="compositionally biased region" description="Basic and acidic residues" evidence="1">
    <location>
        <begin position="362"/>
        <end position="374"/>
    </location>
</feature>